<feature type="transmembrane region" description="Helical" evidence="5">
    <location>
        <begin position="339"/>
        <end position="362"/>
    </location>
</feature>
<sequence>MDDEATGWTPLMSRRSVLLLAGLILASLNMRPALAGVSPLLDEIMADMGLTPAGGGAITTVMVVCLGVFGMVTPGLARRIGLDRTLFAGLLLLAFGIVLRTVDGVFCLYLGSALAGTAIAVLNVAMPGVVKQHFPDRVGLYTSIYVSGLVAGAAAASAFVIPLEQATGAGWRGVTAMMAIPAVAAALLWLPQALRRPEGSGGGTRPFAALMRNRVTWYVTAFMGLQSLTFYVVLAWLPTIFQEAGVPAHQAGYLLGLTNLTQVVSTLAVPVHAGRRRSQVPHVTVAALLTVAGYTGVLVAPTTAPWLWVIVLGLGQGASIALALLIITMRAPDAASVTALSAVAQSFGYVLAAVGPVLIGVLRSASGGWTVPLLAGLAACLVQLVAGVFAGRPRPD</sequence>
<evidence type="ECO:0000256" key="4">
    <source>
        <dbReference type="ARBA" id="ARBA00023136"/>
    </source>
</evidence>
<dbReference type="PANTHER" id="PTHR23523">
    <property type="match status" value="1"/>
</dbReference>
<proteinExistence type="predicted"/>
<reference evidence="7" key="2">
    <citation type="submission" date="2020-09" db="EMBL/GenBank/DDBJ databases">
        <authorList>
            <person name="Sun Q."/>
            <person name="Zhou Y."/>
        </authorList>
    </citation>
    <scope>NUCLEOTIDE SEQUENCE</scope>
    <source>
        <strain evidence="7">CGMCC 4.7368</strain>
    </source>
</reference>
<dbReference type="Proteomes" id="UP000646523">
    <property type="component" value="Unassembled WGS sequence"/>
</dbReference>
<evidence type="ECO:0000256" key="2">
    <source>
        <dbReference type="ARBA" id="ARBA00022692"/>
    </source>
</evidence>
<dbReference type="Gene3D" id="1.20.1250.20">
    <property type="entry name" value="MFS general substrate transporter like domains"/>
    <property type="match status" value="2"/>
</dbReference>
<dbReference type="CDD" id="cd17339">
    <property type="entry name" value="MFS_NIMT_CynX_like"/>
    <property type="match status" value="1"/>
</dbReference>
<evidence type="ECO:0000256" key="1">
    <source>
        <dbReference type="ARBA" id="ARBA00004651"/>
    </source>
</evidence>
<dbReference type="RefSeq" id="WP_225263632.1">
    <property type="nucleotide sequence ID" value="NZ_BMNH01000015.1"/>
</dbReference>
<dbReference type="Pfam" id="PF07690">
    <property type="entry name" value="MFS_1"/>
    <property type="match status" value="1"/>
</dbReference>
<dbReference type="GO" id="GO:0022857">
    <property type="term" value="F:transmembrane transporter activity"/>
    <property type="evidence" value="ECO:0007669"/>
    <property type="project" value="InterPro"/>
</dbReference>
<evidence type="ECO:0000313" key="7">
    <source>
        <dbReference type="EMBL" id="GGO74155.1"/>
    </source>
</evidence>
<dbReference type="GO" id="GO:0005886">
    <property type="term" value="C:plasma membrane"/>
    <property type="evidence" value="ECO:0007669"/>
    <property type="project" value="UniProtKB-SubCell"/>
</dbReference>
<keyword evidence="2 5" id="KW-0812">Transmembrane</keyword>
<feature type="transmembrane region" description="Helical" evidence="5">
    <location>
        <begin position="215"/>
        <end position="239"/>
    </location>
</feature>
<feature type="transmembrane region" description="Helical" evidence="5">
    <location>
        <begin position="173"/>
        <end position="194"/>
    </location>
</feature>
<comment type="caution">
    <text evidence="7">The sequence shown here is derived from an EMBL/GenBank/DDBJ whole genome shotgun (WGS) entry which is preliminary data.</text>
</comment>
<keyword evidence="3 5" id="KW-1133">Transmembrane helix</keyword>
<feature type="transmembrane region" description="Helical" evidence="5">
    <location>
        <begin position="138"/>
        <end position="161"/>
    </location>
</feature>
<feature type="transmembrane region" description="Helical" evidence="5">
    <location>
        <begin position="368"/>
        <end position="390"/>
    </location>
</feature>
<feature type="transmembrane region" description="Helical" evidence="5">
    <location>
        <begin position="51"/>
        <end position="73"/>
    </location>
</feature>
<feature type="domain" description="Major facilitator superfamily (MFS) profile" evidence="6">
    <location>
        <begin position="215"/>
        <end position="396"/>
    </location>
</feature>
<dbReference type="InterPro" id="IPR052524">
    <property type="entry name" value="MFS_Cyanate_Porter"/>
</dbReference>
<dbReference type="InterPro" id="IPR011701">
    <property type="entry name" value="MFS"/>
</dbReference>
<feature type="transmembrane region" description="Helical" evidence="5">
    <location>
        <begin position="283"/>
        <end position="300"/>
    </location>
</feature>
<dbReference type="PANTHER" id="PTHR23523:SF2">
    <property type="entry name" value="2-NITROIMIDAZOLE TRANSPORTER"/>
    <property type="match status" value="1"/>
</dbReference>
<organism evidence="7 8">
    <name type="scientific">Nonomuraea cavernae</name>
    <dbReference type="NCBI Taxonomy" id="2045107"/>
    <lineage>
        <taxon>Bacteria</taxon>
        <taxon>Bacillati</taxon>
        <taxon>Actinomycetota</taxon>
        <taxon>Actinomycetes</taxon>
        <taxon>Streptosporangiales</taxon>
        <taxon>Streptosporangiaceae</taxon>
        <taxon>Nonomuraea</taxon>
    </lineage>
</organism>
<evidence type="ECO:0000259" key="6">
    <source>
        <dbReference type="PROSITE" id="PS50850"/>
    </source>
</evidence>
<dbReference type="InterPro" id="IPR020846">
    <property type="entry name" value="MFS_dom"/>
</dbReference>
<feature type="transmembrane region" description="Helical" evidence="5">
    <location>
        <begin position="108"/>
        <end position="126"/>
    </location>
</feature>
<evidence type="ECO:0000313" key="8">
    <source>
        <dbReference type="Proteomes" id="UP000646523"/>
    </source>
</evidence>
<comment type="subcellular location">
    <subcellularLocation>
        <location evidence="1">Cell membrane</location>
        <topology evidence="1">Multi-pass membrane protein</topology>
    </subcellularLocation>
</comment>
<dbReference type="SUPFAM" id="SSF103473">
    <property type="entry name" value="MFS general substrate transporter"/>
    <property type="match status" value="1"/>
</dbReference>
<evidence type="ECO:0000256" key="3">
    <source>
        <dbReference type="ARBA" id="ARBA00022989"/>
    </source>
</evidence>
<evidence type="ECO:0000256" key="5">
    <source>
        <dbReference type="SAM" id="Phobius"/>
    </source>
</evidence>
<feature type="transmembrane region" description="Helical" evidence="5">
    <location>
        <begin position="251"/>
        <end position="271"/>
    </location>
</feature>
<gene>
    <name evidence="7" type="ORF">GCM10012289_46140</name>
</gene>
<dbReference type="EMBL" id="BMNH01000015">
    <property type="protein sequence ID" value="GGO74155.1"/>
    <property type="molecule type" value="Genomic_DNA"/>
</dbReference>
<dbReference type="AlphaFoldDB" id="A0A917Z521"/>
<feature type="transmembrane region" description="Helical" evidence="5">
    <location>
        <begin position="306"/>
        <end position="327"/>
    </location>
</feature>
<accession>A0A917Z521</accession>
<dbReference type="PROSITE" id="PS50850">
    <property type="entry name" value="MFS"/>
    <property type="match status" value="1"/>
</dbReference>
<protein>
    <submittedName>
        <fullName evidence="7">MFS transporter</fullName>
    </submittedName>
</protein>
<dbReference type="InterPro" id="IPR036259">
    <property type="entry name" value="MFS_trans_sf"/>
</dbReference>
<name>A0A917Z521_9ACTN</name>
<feature type="transmembrane region" description="Helical" evidence="5">
    <location>
        <begin position="85"/>
        <end position="102"/>
    </location>
</feature>
<keyword evidence="4 5" id="KW-0472">Membrane</keyword>
<keyword evidence="8" id="KW-1185">Reference proteome</keyword>
<reference evidence="7" key="1">
    <citation type="journal article" date="2014" name="Int. J. Syst. Evol. Microbiol.">
        <title>Complete genome sequence of Corynebacterium casei LMG S-19264T (=DSM 44701T), isolated from a smear-ripened cheese.</title>
        <authorList>
            <consortium name="US DOE Joint Genome Institute (JGI-PGF)"/>
            <person name="Walter F."/>
            <person name="Albersmeier A."/>
            <person name="Kalinowski J."/>
            <person name="Ruckert C."/>
        </authorList>
    </citation>
    <scope>NUCLEOTIDE SEQUENCE</scope>
    <source>
        <strain evidence="7">CGMCC 4.7368</strain>
    </source>
</reference>